<evidence type="ECO:0000256" key="1">
    <source>
        <dbReference type="ARBA" id="ARBA00006499"/>
    </source>
</evidence>
<feature type="domain" description="Phospholipase/carboxylesterase/thioesterase" evidence="3">
    <location>
        <begin position="143"/>
        <end position="337"/>
    </location>
</feature>
<dbReference type="GO" id="GO:0005737">
    <property type="term" value="C:cytoplasm"/>
    <property type="evidence" value="ECO:0007669"/>
    <property type="project" value="TreeGrafter"/>
</dbReference>
<dbReference type="Proteomes" id="UP000001876">
    <property type="component" value="Unassembled WGS sequence"/>
</dbReference>
<dbReference type="InterPro" id="IPR003140">
    <property type="entry name" value="PLipase/COase/thioEstase"/>
</dbReference>
<sequence length="401" mass="44078">MDAVARRAARFRGILCDAAASCSAASSARTRENHAATRAASPDASRARYGDVASPGWNGSPSAMDVERAVRRVNRRIQSHVMTLPKRSRCLEEEWRWDENCVSWTRTTSFHGTVDARIAKFSERWDRDRASNEDDAGLRDGNRRGKYTLIFLHGFCDTAENWREMTEMLVRGVPGGVEVLLPSAPSRLFQIGDAHRDVAAWFEPRMNNTRVAEEFEGPGPSNTPWRCGGIDPAIAWTKSLIAEQEKRGAARGSVVLMGFSQGAGLAMAAAASETAWSPALGGVACLRGYLPITKNESDLSLSSSAPASPPQVLICQGGRDVVAPREWGFAAAEHLRAQRRRHAGGGAGASEDDVQVLVSEDMGHELSVDDVWRARWWLRGVFEESGDRRDDEFRYQGPPRL</sequence>
<dbReference type="OMA" id="AWFEPRM"/>
<dbReference type="PANTHER" id="PTHR10655">
    <property type="entry name" value="LYSOPHOSPHOLIPASE-RELATED"/>
    <property type="match status" value="1"/>
</dbReference>
<dbReference type="KEGG" id="mpp:MICPUCDRAFT_57294"/>
<dbReference type="GeneID" id="9683566"/>
<accession>C1MQH6</accession>
<name>C1MQH6_MICPC</name>
<dbReference type="STRING" id="564608.C1MQH6"/>
<comment type="similarity">
    <text evidence="1">Belongs to the AB hydrolase superfamily. AB hydrolase 2 family.</text>
</comment>
<reference evidence="4 5" key="1">
    <citation type="journal article" date="2009" name="Science">
        <title>Green evolution and dynamic adaptations revealed by genomes of the marine picoeukaryotes Micromonas.</title>
        <authorList>
            <person name="Worden A.Z."/>
            <person name="Lee J.H."/>
            <person name="Mock T."/>
            <person name="Rouze P."/>
            <person name="Simmons M.P."/>
            <person name="Aerts A.L."/>
            <person name="Allen A.E."/>
            <person name="Cuvelier M.L."/>
            <person name="Derelle E."/>
            <person name="Everett M.V."/>
            <person name="Foulon E."/>
            <person name="Grimwood J."/>
            <person name="Gundlach H."/>
            <person name="Henrissat B."/>
            <person name="Napoli C."/>
            <person name="McDonald S.M."/>
            <person name="Parker M.S."/>
            <person name="Rombauts S."/>
            <person name="Salamov A."/>
            <person name="Von Dassow P."/>
            <person name="Badger J.H."/>
            <person name="Coutinho P.M."/>
            <person name="Demir E."/>
            <person name="Dubchak I."/>
            <person name="Gentemann C."/>
            <person name="Eikrem W."/>
            <person name="Gready J.E."/>
            <person name="John U."/>
            <person name="Lanier W."/>
            <person name="Lindquist E.A."/>
            <person name="Lucas S."/>
            <person name="Mayer K.F."/>
            <person name="Moreau H."/>
            <person name="Not F."/>
            <person name="Otillar R."/>
            <person name="Panaud O."/>
            <person name="Pangilinan J."/>
            <person name="Paulsen I."/>
            <person name="Piegu B."/>
            <person name="Poliakov A."/>
            <person name="Robbens S."/>
            <person name="Schmutz J."/>
            <person name="Toulza E."/>
            <person name="Wyss T."/>
            <person name="Zelensky A."/>
            <person name="Zhou K."/>
            <person name="Armbrust E.V."/>
            <person name="Bhattacharya D."/>
            <person name="Goodenough U.W."/>
            <person name="Van de Peer Y."/>
            <person name="Grigoriev I.V."/>
        </authorList>
    </citation>
    <scope>NUCLEOTIDE SEQUENCE [LARGE SCALE GENOMIC DNA]</scope>
    <source>
        <strain evidence="4 5">CCMP1545</strain>
    </source>
</reference>
<proteinExistence type="inferred from homology"/>
<dbReference type="Pfam" id="PF02230">
    <property type="entry name" value="Abhydrolase_2"/>
    <property type="match status" value="1"/>
</dbReference>
<dbReference type="InterPro" id="IPR029058">
    <property type="entry name" value="AB_hydrolase_fold"/>
</dbReference>
<dbReference type="GO" id="GO:0008474">
    <property type="term" value="F:palmitoyl-(protein) hydrolase activity"/>
    <property type="evidence" value="ECO:0007669"/>
    <property type="project" value="TreeGrafter"/>
</dbReference>
<dbReference type="EMBL" id="GG663738">
    <property type="protein sequence ID" value="EEH57711.1"/>
    <property type="molecule type" value="Genomic_DNA"/>
</dbReference>
<dbReference type="GO" id="GO:0052689">
    <property type="term" value="F:carboxylic ester hydrolase activity"/>
    <property type="evidence" value="ECO:0007669"/>
    <property type="project" value="TreeGrafter"/>
</dbReference>
<dbReference type="SUPFAM" id="SSF53474">
    <property type="entry name" value="alpha/beta-Hydrolases"/>
    <property type="match status" value="1"/>
</dbReference>
<organism evidence="5">
    <name type="scientific">Micromonas pusilla (strain CCMP1545)</name>
    <name type="common">Picoplanktonic green alga</name>
    <dbReference type="NCBI Taxonomy" id="564608"/>
    <lineage>
        <taxon>Eukaryota</taxon>
        <taxon>Viridiplantae</taxon>
        <taxon>Chlorophyta</taxon>
        <taxon>Mamiellophyceae</taxon>
        <taxon>Mamiellales</taxon>
        <taxon>Mamiellaceae</taxon>
        <taxon>Micromonas</taxon>
    </lineage>
</organism>
<dbReference type="PANTHER" id="PTHR10655:SF70">
    <property type="entry name" value="PHOSPHOLIPASE_CARBOXYLESTERASE_THIOESTERASE DOMAIN-CONTAINING PROTEIN"/>
    <property type="match status" value="1"/>
</dbReference>
<dbReference type="OrthoDB" id="2418081at2759"/>
<dbReference type="RefSeq" id="XP_003057760.1">
    <property type="nucleotide sequence ID" value="XM_003057714.1"/>
</dbReference>
<evidence type="ECO:0000259" key="3">
    <source>
        <dbReference type="Pfam" id="PF02230"/>
    </source>
</evidence>
<gene>
    <name evidence="4" type="ORF">MICPUCDRAFT_57294</name>
</gene>
<evidence type="ECO:0000313" key="4">
    <source>
        <dbReference type="EMBL" id="EEH57711.1"/>
    </source>
</evidence>
<keyword evidence="5" id="KW-1185">Reference proteome</keyword>
<evidence type="ECO:0000256" key="2">
    <source>
        <dbReference type="SAM" id="MobiDB-lite"/>
    </source>
</evidence>
<dbReference type="InterPro" id="IPR050565">
    <property type="entry name" value="LYPA1-2/EST-like"/>
</dbReference>
<feature type="region of interest" description="Disordered" evidence="2">
    <location>
        <begin position="27"/>
        <end position="56"/>
    </location>
</feature>
<evidence type="ECO:0000313" key="5">
    <source>
        <dbReference type="Proteomes" id="UP000001876"/>
    </source>
</evidence>
<protein>
    <submittedName>
        <fullName evidence="4">Predicted protein</fullName>
    </submittedName>
</protein>
<dbReference type="AlphaFoldDB" id="C1MQH6"/>
<dbReference type="Gene3D" id="3.40.50.1820">
    <property type="entry name" value="alpha/beta hydrolase"/>
    <property type="match status" value="1"/>
</dbReference>